<dbReference type="Gene3D" id="3.90.580.10">
    <property type="entry name" value="Zinc finger, CHC2-type domain"/>
    <property type="match status" value="1"/>
</dbReference>
<evidence type="ECO:0000313" key="1">
    <source>
        <dbReference type="EMBL" id="REC55080.1"/>
    </source>
</evidence>
<dbReference type="InterPro" id="IPR036977">
    <property type="entry name" value="DNA_primase_Znf_CHC2"/>
</dbReference>
<dbReference type="AlphaFoldDB" id="A0A3D9BNJ5"/>
<dbReference type="GO" id="GO:0003677">
    <property type="term" value="F:DNA binding"/>
    <property type="evidence" value="ECO:0007669"/>
    <property type="project" value="InterPro"/>
</dbReference>
<comment type="caution">
    <text evidence="1">The sequence shown here is derived from an EMBL/GenBank/DDBJ whole genome shotgun (WGS) entry which is preliminary data.</text>
</comment>
<dbReference type="Proteomes" id="UP000256512">
    <property type="component" value="Unassembled WGS sequence"/>
</dbReference>
<keyword evidence="2" id="KW-1185">Reference proteome</keyword>
<name>A0A3D9BNJ5_9FLAO</name>
<dbReference type="EMBL" id="QNVS01000016">
    <property type="protein sequence ID" value="REC55080.1"/>
    <property type="molecule type" value="Genomic_DNA"/>
</dbReference>
<dbReference type="Gene3D" id="3.40.1360.10">
    <property type="match status" value="1"/>
</dbReference>
<sequence>MNIKQAHQIPIKTVLESFFLFPSKENNAQSAFYFAVDRSEKTPSLSVNFISNTIFDFGTGKKYDQISIVQAIKLCSVSDALKYLSQFQINNIPCPKTVIEQKKYTITQNKEIIHPALLRYLEKRKVLEYKNMLTELHYTSANGKNYFGVAFGNDSGKGWEFSNPIGQKICLGSKDITTIGNSSNIVRITESFWDYFSILKSKKLNDDLVTDYIILNSTALFHKLPDLSNYSQIHTWLDRDQAGQDFFERLNNTYNTCFNYDIKYSRWKDANDWLQAN</sequence>
<dbReference type="GO" id="GO:0006260">
    <property type="term" value="P:DNA replication"/>
    <property type="evidence" value="ECO:0007669"/>
    <property type="project" value="InterPro"/>
</dbReference>
<organism evidence="1 2">
    <name type="scientific">Chryseobacterium piscium</name>
    <dbReference type="NCBI Taxonomy" id="333702"/>
    <lineage>
        <taxon>Bacteria</taxon>
        <taxon>Pseudomonadati</taxon>
        <taxon>Bacteroidota</taxon>
        <taxon>Flavobacteriia</taxon>
        <taxon>Flavobacteriales</taxon>
        <taxon>Weeksellaceae</taxon>
        <taxon>Chryseobacterium group</taxon>
        <taxon>Chryseobacterium</taxon>
    </lineage>
</organism>
<dbReference type="SUPFAM" id="SSF57783">
    <property type="entry name" value="Zinc beta-ribbon"/>
    <property type="match status" value="1"/>
</dbReference>
<reference evidence="1 2" key="1">
    <citation type="journal article" date="2006" name="Int. J. Syst. Evol. Microbiol.">
        <title>Chryseobacterium piscium sp. nov., isolated from fish of the South Atlantic Ocean off South Africa.</title>
        <authorList>
            <person name="de Beer H."/>
            <person name="Hugo C.J."/>
            <person name="Jooste P.J."/>
            <person name="Vancanneyt M."/>
            <person name="Coenye T."/>
            <person name="Vandamme P."/>
        </authorList>
    </citation>
    <scope>NUCLEOTIDE SEQUENCE [LARGE SCALE GENOMIC DNA]</scope>
    <source>
        <strain evidence="1 2">CCUG 51923</strain>
    </source>
</reference>
<gene>
    <name evidence="1" type="ORF">DRF62_07375</name>
</gene>
<dbReference type="RefSeq" id="WP_115949748.1">
    <property type="nucleotide sequence ID" value="NZ_QNVS01000016.1"/>
</dbReference>
<protein>
    <submittedName>
        <fullName evidence="1">DNA primase</fullName>
    </submittedName>
</protein>
<dbReference type="Pfam" id="PF13155">
    <property type="entry name" value="Toprim_2"/>
    <property type="match status" value="1"/>
</dbReference>
<proteinExistence type="predicted"/>
<accession>A0A3D9BNJ5</accession>
<evidence type="ECO:0000313" key="2">
    <source>
        <dbReference type="Proteomes" id="UP000256512"/>
    </source>
</evidence>
<dbReference type="GO" id="GO:0008270">
    <property type="term" value="F:zinc ion binding"/>
    <property type="evidence" value="ECO:0007669"/>
    <property type="project" value="InterPro"/>
</dbReference>